<reference evidence="5 6" key="1">
    <citation type="submission" date="2016-12" db="EMBL/GenBank/DDBJ databases">
        <title>The new phylogeny of genus Mycobacterium.</title>
        <authorList>
            <person name="Tortoli E."/>
            <person name="Trovato A."/>
            <person name="Cirillo D.M."/>
        </authorList>
    </citation>
    <scope>NUCLEOTIDE SEQUENCE [LARGE SCALE GENOMIC DNA]</scope>
    <source>
        <strain evidence="5 6">DSM 45069</strain>
    </source>
</reference>
<evidence type="ECO:0000256" key="3">
    <source>
        <dbReference type="SAM" id="SignalP"/>
    </source>
</evidence>
<gene>
    <name evidence="5" type="ORF">BST14_23370</name>
</gene>
<dbReference type="AlphaFoldDB" id="A0A1W9Z7V3"/>
<keyword evidence="1 3" id="KW-0732">Signal</keyword>
<keyword evidence="6" id="KW-1185">Reference proteome</keyword>
<comment type="caution">
    <text evidence="5">The sequence shown here is derived from an EMBL/GenBank/DDBJ whole genome shotgun (WGS) entry which is preliminary data.</text>
</comment>
<feature type="domain" description="Low molecular weight antigen MTB12-like C-terminal" evidence="4">
    <location>
        <begin position="52"/>
        <end position="173"/>
    </location>
</feature>
<evidence type="ECO:0000259" key="4">
    <source>
        <dbReference type="Pfam" id="PF26580"/>
    </source>
</evidence>
<comment type="similarity">
    <text evidence="2">Belongs to the MTB12 family.</text>
</comment>
<dbReference type="Pfam" id="PF26580">
    <property type="entry name" value="Mtb12_C"/>
    <property type="match status" value="1"/>
</dbReference>
<feature type="chain" id="PRO_5038946159" description="Low molecular weight antigen MTB12-like C-terminal domain-containing protein" evidence="3">
    <location>
        <begin position="26"/>
        <end position="175"/>
    </location>
</feature>
<proteinExistence type="inferred from homology"/>
<dbReference type="EMBL" id="MVHG01000088">
    <property type="protein sequence ID" value="ORA08806.1"/>
    <property type="molecule type" value="Genomic_DNA"/>
</dbReference>
<dbReference type="Proteomes" id="UP000192707">
    <property type="component" value="Unassembled WGS sequence"/>
</dbReference>
<dbReference type="InterPro" id="IPR058644">
    <property type="entry name" value="Mtb12-like_C"/>
</dbReference>
<evidence type="ECO:0000256" key="1">
    <source>
        <dbReference type="ARBA" id="ARBA00022729"/>
    </source>
</evidence>
<sequence>MAVRTLATGVAVVIAIGAGSAGVAAGNPNAFQVQPVVVNVGFPMDPPPPPVLPTADQLTSILTRFIDPMAGDETKNGLVEGGFSRFQRPWVAAPDGGHGLYEEMRNVYRTGNLPLSFNVTNIRPAGANAATADVAISQSDPDHTTVTEPLMFVDQGGWRLSYDSAMAMLRAGKGH</sequence>
<protein>
    <recommendedName>
        <fullName evidence="4">Low molecular weight antigen MTB12-like C-terminal domain-containing protein</fullName>
    </recommendedName>
</protein>
<organism evidence="5 6">
    <name type="scientific">Mycobacterium arosiense ATCC BAA-1401 = DSM 45069</name>
    <dbReference type="NCBI Taxonomy" id="1265311"/>
    <lineage>
        <taxon>Bacteria</taxon>
        <taxon>Bacillati</taxon>
        <taxon>Actinomycetota</taxon>
        <taxon>Actinomycetes</taxon>
        <taxon>Mycobacteriales</taxon>
        <taxon>Mycobacteriaceae</taxon>
        <taxon>Mycobacterium</taxon>
        <taxon>Mycobacterium avium complex (MAC)</taxon>
    </lineage>
</organism>
<name>A0A1W9Z7V3_MYCAI</name>
<accession>A0A1W9Z7V3</accession>
<feature type="signal peptide" evidence="3">
    <location>
        <begin position="1"/>
        <end position="25"/>
    </location>
</feature>
<evidence type="ECO:0000256" key="2">
    <source>
        <dbReference type="ARBA" id="ARBA00093774"/>
    </source>
</evidence>
<evidence type="ECO:0000313" key="5">
    <source>
        <dbReference type="EMBL" id="ORA08806.1"/>
    </source>
</evidence>
<evidence type="ECO:0000313" key="6">
    <source>
        <dbReference type="Proteomes" id="UP000192707"/>
    </source>
</evidence>